<evidence type="ECO:0000313" key="2">
    <source>
        <dbReference type="EMBL" id="PSO03713.1"/>
    </source>
</evidence>
<dbReference type="EMBL" id="NEXF01000746">
    <property type="protein sequence ID" value="PSO03713.1"/>
    <property type="molecule type" value="Genomic_DNA"/>
</dbReference>
<proteinExistence type="predicted"/>
<reference evidence="2 3" key="1">
    <citation type="submission" date="2017-04" db="EMBL/GenBank/DDBJ databases">
        <title>Novel microbial lineages endemic to geothermal iron-oxide mats fill important gaps in the evolutionary history of Archaea.</title>
        <authorList>
            <person name="Jay Z.J."/>
            <person name="Beam J.P."/>
            <person name="Dlakic M."/>
            <person name="Rusch D.B."/>
            <person name="Kozubal M.A."/>
            <person name="Inskeep W.P."/>
        </authorList>
    </citation>
    <scope>NUCLEOTIDE SEQUENCE [LARGE SCALE GENOMIC DNA]</scope>
    <source>
        <strain evidence="2">BE_D</strain>
    </source>
</reference>
<comment type="caution">
    <text evidence="2">The sequence shown here is derived from an EMBL/GenBank/DDBJ whole genome shotgun (WGS) entry which is preliminary data.</text>
</comment>
<feature type="transmembrane region" description="Helical" evidence="1">
    <location>
        <begin position="37"/>
        <end position="58"/>
    </location>
</feature>
<keyword evidence="1" id="KW-0472">Membrane</keyword>
<protein>
    <submittedName>
        <fullName evidence="2">Uncharacterized protein</fullName>
    </submittedName>
</protein>
<feature type="transmembrane region" description="Helical" evidence="1">
    <location>
        <begin position="12"/>
        <end position="31"/>
    </location>
</feature>
<sequence length="166" mass="18957">MNNMENLRLLEYRDYGLIIVSIIAIIIGRLLLNDLPILAGAFLGFSFSTIPFIIYSAYEREGHKKRQLELKKEIRTLQKLIDEQIMPIYMNAIHLGVTFVTKGKDPVVLRALDISNNVFDKAKQSNDYQPILDILKAKYGEKASESFLLGYQLILVALQPDLINDE</sequence>
<keyword evidence="1" id="KW-0812">Transmembrane</keyword>
<organism evidence="2 3">
    <name type="scientific">Candidatus Marsarchaeota G2 archaeon BE_D</name>
    <dbReference type="NCBI Taxonomy" id="1978158"/>
    <lineage>
        <taxon>Archaea</taxon>
        <taxon>Candidatus Marsarchaeota</taxon>
        <taxon>Candidatus Marsarchaeota group 2</taxon>
    </lineage>
</organism>
<keyword evidence="1" id="KW-1133">Transmembrane helix</keyword>
<name>A0A2R6BYL6_9ARCH</name>
<dbReference type="AlphaFoldDB" id="A0A2R6BYL6"/>
<dbReference type="Proteomes" id="UP000242015">
    <property type="component" value="Unassembled WGS sequence"/>
</dbReference>
<accession>A0A2R6BYL6</accession>
<evidence type="ECO:0000313" key="3">
    <source>
        <dbReference type="Proteomes" id="UP000242015"/>
    </source>
</evidence>
<evidence type="ECO:0000256" key="1">
    <source>
        <dbReference type="SAM" id="Phobius"/>
    </source>
</evidence>
<feature type="non-terminal residue" evidence="2">
    <location>
        <position position="166"/>
    </location>
</feature>
<gene>
    <name evidence="2" type="ORF">B9Q04_19980</name>
</gene>